<keyword evidence="2" id="KW-1133">Transmembrane helix</keyword>
<feature type="region of interest" description="Disordered" evidence="1">
    <location>
        <begin position="237"/>
        <end position="279"/>
    </location>
</feature>
<accession>A0ABW1G083</accession>
<proteinExistence type="predicted"/>
<comment type="caution">
    <text evidence="3">The sequence shown here is derived from an EMBL/GenBank/DDBJ whole genome shotgun (WGS) entry which is preliminary data.</text>
</comment>
<dbReference type="Pfam" id="PF10935">
    <property type="entry name" value="DUF2637"/>
    <property type="match status" value="1"/>
</dbReference>
<dbReference type="EMBL" id="JBHSQJ010000049">
    <property type="protein sequence ID" value="MFC5908086.1"/>
    <property type="molecule type" value="Genomic_DNA"/>
</dbReference>
<organism evidence="3 4">
    <name type="scientific">Streptacidiphilus monticola</name>
    <dbReference type="NCBI Taxonomy" id="2161674"/>
    <lineage>
        <taxon>Bacteria</taxon>
        <taxon>Bacillati</taxon>
        <taxon>Actinomycetota</taxon>
        <taxon>Actinomycetes</taxon>
        <taxon>Kitasatosporales</taxon>
        <taxon>Streptomycetaceae</taxon>
        <taxon>Streptacidiphilus</taxon>
    </lineage>
</organism>
<dbReference type="InterPro" id="IPR021235">
    <property type="entry name" value="DUF2637"/>
</dbReference>
<name>A0ABW1G083_9ACTN</name>
<feature type="transmembrane region" description="Helical" evidence="2">
    <location>
        <begin position="44"/>
        <end position="63"/>
    </location>
</feature>
<keyword evidence="4" id="KW-1185">Reference proteome</keyword>
<feature type="compositionally biased region" description="Low complexity" evidence="1">
    <location>
        <begin position="237"/>
        <end position="248"/>
    </location>
</feature>
<reference evidence="4" key="1">
    <citation type="journal article" date="2019" name="Int. J. Syst. Evol. Microbiol.">
        <title>The Global Catalogue of Microorganisms (GCM) 10K type strain sequencing project: providing services to taxonomists for standard genome sequencing and annotation.</title>
        <authorList>
            <consortium name="The Broad Institute Genomics Platform"/>
            <consortium name="The Broad Institute Genome Sequencing Center for Infectious Disease"/>
            <person name="Wu L."/>
            <person name="Ma J."/>
        </authorList>
    </citation>
    <scope>NUCLEOTIDE SEQUENCE [LARGE SCALE GENOMIC DNA]</scope>
    <source>
        <strain evidence="4">JCM 4816</strain>
    </source>
</reference>
<evidence type="ECO:0000256" key="1">
    <source>
        <dbReference type="SAM" id="MobiDB-lite"/>
    </source>
</evidence>
<evidence type="ECO:0000313" key="3">
    <source>
        <dbReference type="EMBL" id="MFC5908086.1"/>
    </source>
</evidence>
<feature type="transmembrane region" description="Helical" evidence="2">
    <location>
        <begin position="70"/>
        <end position="89"/>
    </location>
</feature>
<evidence type="ECO:0000256" key="2">
    <source>
        <dbReference type="SAM" id="Phobius"/>
    </source>
</evidence>
<dbReference type="Proteomes" id="UP001596174">
    <property type="component" value="Unassembled WGS sequence"/>
</dbReference>
<feature type="compositionally biased region" description="Acidic residues" evidence="1">
    <location>
        <begin position="269"/>
        <end position="279"/>
    </location>
</feature>
<protein>
    <submittedName>
        <fullName evidence="3">DUF2637 domain-containing protein</fullName>
    </submittedName>
</protein>
<sequence length="279" mass="28796">MNRSAKLFVVAGLLAVVGMAFRVSWNALKDVAHTIGADTVAAVVYPLVVDGLMAVALVATLVLEGRDRRFALRVLGFYTAASLVLNYDHGLMPGIHAGTGHHLADWSPANWALVLLATSLPVGSIYFGSDLVAKVLHHKPTAAAETPAAAPAPLAAPTPNATAAAASVYLPKPAPLPALPAPKPRKRTGKKSAPPARRTLPELLAEARQLAPDQTRSAEALRVALRCSAANARAVRDALAAEQAPTAAPGLHAVTDPESSPANEPEPTTAEDESGESAA</sequence>
<dbReference type="RefSeq" id="WP_380583090.1">
    <property type="nucleotide sequence ID" value="NZ_JBHSQJ010000049.1"/>
</dbReference>
<feature type="region of interest" description="Disordered" evidence="1">
    <location>
        <begin position="176"/>
        <end position="198"/>
    </location>
</feature>
<evidence type="ECO:0000313" key="4">
    <source>
        <dbReference type="Proteomes" id="UP001596174"/>
    </source>
</evidence>
<keyword evidence="2" id="KW-0812">Transmembrane</keyword>
<feature type="transmembrane region" description="Helical" evidence="2">
    <location>
        <begin position="109"/>
        <end position="129"/>
    </location>
</feature>
<gene>
    <name evidence="3" type="ORF">ACFP3V_12780</name>
</gene>
<keyword evidence="2" id="KW-0472">Membrane</keyword>